<evidence type="ECO:0000313" key="4">
    <source>
        <dbReference type="EMBL" id="BCB84815.1"/>
    </source>
</evidence>
<reference evidence="4 5" key="1">
    <citation type="submission" date="2020-03" db="EMBL/GenBank/DDBJ databases">
        <title>Whole genome shotgun sequence of Phytohabitans suffuscus NBRC 105367.</title>
        <authorList>
            <person name="Komaki H."/>
            <person name="Tamura T."/>
        </authorList>
    </citation>
    <scope>NUCLEOTIDE SEQUENCE [LARGE SCALE GENOMIC DNA]</scope>
    <source>
        <strain evidence="4 5">NBRC 105367</strain>
    </source>
</reference>
<keyword evidence="2" id="KW-0472">Membrane</keyword>
<organism evidence="4 5">
    <name type="scientific">Phytohabitans suffuscus</name>
    <dbReference type="NCBI Taxonomy" id="624315"/>
    <lineage>
        <taxon>Bacteria</taxon>
        <taxon>Bacillati</taxon>
        <taxon>Actinomycetota</taxon>
        <taxon>Actinomycetes</taxon>
        <taxon>Micromonosporales</taxon>
        <taxon>Micromonosporaceae</taxon>
    </lineage>
</organism>
<gene>
    <name evidence="4" type="ORF">Psuf_021280</name>
</gene>
<name>A0A6F8YFB2_9ACTN</name>
<dbReference type="RefSeq" id="WP_173156176.1">
    <property type="nucleotide sequence ID" value="NZ_AP022871.1"/>
</dbReference>
<sequence>MRTTIAAAVGVAFALTVPAAAAAIPPGGASPDTPGTSASVSPGTLAPGDRISFTVGGFPRGETVNIKIDDGEFCAEAAVHGACVVHAQKIRSDGTASGSFLIPDDLAPGAHWLRFLATEQILDASGNQQGVKGYTRRGGADFTVVRAGAGTARTTAAAPRPSTAPATTAQPSTVAPAPSATATGVAASPTGSPASGVVVTRSAGTGEGGNVALWLILGAALVAAAGGTVGHLIRRRRPPSPG</sequence>
<accession>A0A6F8YFB2</accession>
<dbReference type="Proteomes" id="UP000503011">
    <property type="component" value="Chromosome"/>
</dbReference>
<protein>
    <submittedName>
        <fullName evidence="4">Uncharacterized protein</fullName>
    </submittedName>
</protein>
<dbReference type="AlphaFoldDB" id="A0A6F8YFB2"/>
<keyword evidence="2" id="KW-1133">Transmembrane helix</keyword>
<keyword evidence="3" id="KW-0732">Signal</keyword>
<dbReference type="EMBL" id="AP022871">
    <property type="protein sequence ID" value="BCB84815.1"/>
    <property type="molecule type" value="Genomic_DNA"/>
</dbReference>
<feature type="compositionally biased region" description="Low complexity" evidence="1">
    <location>
        <begin position="151"/>
        <end position="191"/>
    </location>
</feature>
<dbReference type="KEGG" id="psuu:Psuf_021280"/>
<keyword evidence="5" id="KW-1185">Reference proteome</keyword>
<reference evidence="4 5" key="2">
    <citation type="submission" date="2020-03" db="EMBL/GenBank/DDBJ databases">
        <authorList>
            <person name="Ichikawa N."/>
            <person name="Kimura A."/>
            <person name="Kitahashi Y."/>
            <person name="Uohara A."/>
        </authorList>
    </citation>
    <scope>NUCLEOTIDE SEQUENCE [LARGE SCALE GENOMIC DNA]</scope>
    <source>
        <strain evidence="4 5">NBRC 105367</strain>
    </source>
</reference>
<feature type="transmembrane region" description="Helical" evidence="2">
    <location>
        <begin position="211"/>
        <end position="233"/>
    </location>
</feature>
<evidence type="ECO:0000256" key="2">
    <source>
        <dbReference type="SAM" id="Phobius"/>
    </source>
</evidence>
<evidence type="ECO:0000313" key="5">
    <source>
        <dbReference type="Proteomes" id="UP000503011"/>
    </source>
</evidence>
<feature type="region of interest" description="Disordered" evidence="1">
    <location>
        <begin position="151"/>
        <end position="193"/>
    </location>
</feature>
<feature type="signal peptide" evidence="3">
    <location>
        <begin position="1"/>
        <end position="22"/>
    </location>
</feature>
<feature type="chain" id="PRO_5038336449" evidence="3">
    <location>
        <begin position="23"/>
        <end position="242"/>
    </location>
</feature>
<evidence type="ECO:0000256" key="3">
    <source>
        <dbReference type="SAM" id="SignalP"/>
    </source>
</evidence>
<keyword evidence="2" id="KW-0812">Transmembrane</keyword>
<evidence type="ECO:0000256" key="1">
    <source>
        <dbReference type="SAM" id="MobiDB-lite"/>
    </source>
</evidence>
<proteinExistence type="predicted"/>